<dbReference type="EMBL" id="WLCI01000004">
    <property type="protein sequence ID" value="MTB94287.1"/>
    <property type="molecule type" value="Genomic_DNA"/>
</dbReference>
<protein>
    <submittedName>
        <fullName evidence="4">Chromosome partitioning protein</fullName>
    </submittedName>
</protein>
<organism evidence="4 5">
    <name type="scientific">Nocardioides marmotae</name>
    <dbReference type="NCBI Taxonomy" id="2663857"/>
    <lineage>
        <taxon>Bacteria</taxon>
        <taxon>Bacillati</taxon>
        <taxon>Actinomycetota</taxon>
        <taxon>Actinomycetes</taxon>
        <taxon>Propionibacteriales</taxon>
        <taxon>Nocardioidaceae</taxon>
        <taxon>Nocardioides</taxon>
    </lineage>
</organism>
<evidence type="ECO:0000256" key="2">
    <source>
        <dbReference type="ARBA" id="ARBA00022840"/>
    </source>
</evidence>
<dbReference type="AlphaFoldDB" id="A0A6I3IYY6"/>
<dbReference type="Proteomes" id="UP000433406">
    <property type="component" value="Unassembled WGS sequence"/>
</dbReference>
<dbReference type="GO" id="GO:0016887">
    <property type="term" value="F:ATP hydrolysis activity"/>
    <property type="evidence" value="ECO:0007669"/>
    <property type="project" value="TreeGrafter"/>
</dbReference>
<dbReference type="GO" id="GO:0005524">
    <property type="term" value="F:ATP binding"/>
    <property type="evidence" value="ECO:0007669"/>
    <property type="project" value="UniProtKB-KW"/>
</dbReference>
<keyword evidence="2" id="KW-0067">ATP-binding</keyword>
<comment type="caution">
    <text evidence="4">The sequence shown here is derived from an EMBL/GenBank/DDBJ whole genome shotgun (WGS) entry which is preliminary data.</text>
</comment>
<reference evidence="4 5" key="1">
    <citation type="submission" date="2019-10" db="EMBL/GenBank/DDBJ databases">
        <title>Nocardioides novel species isolated from the excrement of Marmot.</title>
        <authorList>
            <person name="Zhang G."/>
        </authorList>
    </citation>
    <scope>NUCLEOTIDE SEQUENCE [LARGE SCALE GENOMIC DNA]</scope>
    <source>
        <strain evidence="5">zg-579</strain>
    </source>
</reference>
<accession>A0A6I3IYY6</accession>
<evidence type="ECO:0000256" key="3">
    <source>
        <dbReference type="SAM" id="MobiDB-lite"/>
    </source>
</evidence>
<sequence length="453" mass="46720">MNPVVVLVVGAGAAWESDALRRFDGRRDVVVLKRCVDVDDLLAAASARQADVAVVGIDAPGLDAAAVDHLRRDGVQPVAVVPADAVDAGRLRASRIGIPGVVDEAALHLLPDAVLAVVAAPDAPPTMPRHAPSGRPDAAVPADDLDLDSGLGPGERRPRGRTIVVWGPAGAPGRTTLAAAVAAELARRRRRTILVDADPYGGTVAQQLGILDEVSGLLSAARLATAGTLAAGFTSVQRGLDQHLSVVTGLPRADRWAEVRAGALEHLLEVGRDHGDVVVDTGFSLEEDGLDPGRPGRNRLTLEALGSADELLVVGTADPVGLSRLARALVELTELTGGAPVRVVVNRMRPSLGWSERDVSGMVAGFGRIASLHFVPDDRAGVDRAVVAGRTLVESGDSAVTRAVAAVVDALQPPQPPQPPPTDAQSAGSGGAVGRPAGSRGLRRRTAGRGRRR</sequence>
<keyword evidence="5" id="KW-1185">Reference proteome</keyword>
<dbReference type="Gene3D" id="3.40.50.300">
    <property type="entry name" value="P-loop containing nucleotide triphosphate hydrolases"/>
    <property type="match status" value="1"/>
</dbReference>
<evidence type="ECO:0000313" key="4">
    <source>
        <dbReference type="EMBL" id="MTB94287.1"/>
    </source>
</evidence>
<dbReference type="SUPFAM" id="SSF52540">
    <property type="entry name" value="P-loop containing nucleoside triphosphate hydrolases"/>
    <property type="match status" value="1"/>
</dbReference>
<dbReference type="InterPro" id="IPR027417">
    <property type="entry name" value="P-loop_NTPase"/>
</dbReference>
<proteinExistence type="predicted"/>
<keyword evidence="1" id="KW-0547">Nucleotide-binding</keyword>
<dbReference type="PANTHER" id="PTHR43384:SF6">
    <property type="entry name" value="SEPTUM SITE-DETERMINING PROTEIN MIND HOMOLOG, CHLOROPLASTIC"/>
    <property type="match status" value="1"/>
</dbReference>
<dbReference type="GO" id="GO:0009898">
    <property type="term" value="C:cytoplasmic side of plasma membrane"/>
    <property type="evidence" value="ECO:0007669"/>
    <property type="project" value="TreeGrafter"/>
</dbReference>
<feature type="compositionally biased region" description="Basic residues" evidence="3">
    <location>
        <begin position="441"/>
        <end position="453"/>
    </location>
</feature>
<feature type="region of interest" description="Disordered" evidence="3">
    <location>
        <begin position="410"/>
        <end position="453"/>
    </location>
</feature>
<dbReference type="GO" id="GO:0051782">
    <property type="term" value="P:negative regulation of cell division"/>
    <property type="evidence" value="ECO:0007669"/>
    <property type="project" value="TreeGrafter"/>
</dbReference>
<dbReference type="GO" id="GO:0005829">
    <property type="term" value="C:cytosol"/>
    <property type="evidence" value="ECO:0007669"/>
    <property type="project" value="TreeGrafter"/>
</dbReference>
<dbReference type="PANTHER" id="PTHR43384">
    <property type="entry name" value="SEPTUM SITE-DETERMINING PROTEIN MIND HOMOLOG, CHLOROPLASTIC-RELATED"/>
    <property type="match status" value="1"/>
</dbReference>
<feature type="region of interest" description="Disordered" evidence="3">
    <location>
        <begin position="124"/>
        <end position="160"/>
    </location>
</feature>
<dbReference type="RefSeq" id="WP_154614079.1">
    <property type="nucleotide sequence ID" value="NZ_CP053660.1"/>
</dbReference>
<gene>
    <name evidence="4" type="ORF">GGQ22_04240</name>
</gene>
<evidence type="ECO:0000256" key="1">
    <source>
        <dbReference type="ARBA" id="ARBA00022741"/>
    </source>
</evidence>
<name>A0A6I3IYY6_9ACTN</name>
<feature type="compositionally biased region" description="Pro residues" evidence="3">
    <location>
        <begin position="413"/>
        <end position="422"/>
    </location>
</feature>
<evidence type="ECO:0000313" key="5">
    <source>
        <dbReference type="Proteomes" id="UP000433406"/>
    </source>
</evidence>
<dbReference type="InterPro" id="IPR050625">
    <property type="entry name" value="ParA/MinD_ATPase"/>
</dbReference>